<keyword evidence="4 6" id="KW-1133">Transmembrane helix</keyword>
<gene>
    <name evidence="7" type="ORF">UFOPK3837_00836</name>
</gene>
<reference evidence="7" key="1">
    <citation type="submission" date="2020-05" db="EMBL/GenBank/DDBJ databases">
        <authorList>
            <person name="Chiriac C."/>
            <person name="Salcher M."/>
            <person name="Ghai R."/>
            <person name="Kavagutti S V."/>
        </authorList>
    </citation>
    <scope>NUCLEOTIDE SEQUENCE</scope>
</reference>
<dbReference type="GO" id="GO:0005886">
    <property type="term" value="C:plasma membrane"/>
    <property type="evidence" value="ECO:0007669"/>
    <property type="project" value="UniProtKB-SubCell"/>
</dbReference>
<organism evidence="7">
    <name type="scientific">freshwater metagenome</name>
    <dbReference type="NCBI Taxonomy" id="449393"/>
    <lineage>
        <taxon>unclassified sequences</taxon>
        <taxon>metagenomes</taxon>
        <taxon>ecological metagenomes</taxon>
    </lineage>
</organism>
<evidence type="ECO:0000256" key="2">
    <source>
        <dbReference type="ARBA" id="ARBA00022475"/>
    </source>
</evidence>
<dbReference type="AlphaFoldDB" id="A0A6J7KR20"/>
<feature type="transmembrane region" description="Helical" evidence="6">
    <location>
        <begin position="183"/>
        <end position="202"/>
    </location>
</feature>
<keyword evidence="2" id="KW-1003">Cell membrane</keyword>
<feature type="transmembrane region" description="Helical" evidence="6">
    <location>
        <begin position="71"/>
        <end position="92"/>
    </location>
</feature>
<keyword evidence="5 6" id="KW-0472">Membrane</keyword>
<keyword evidence="3 6" id="KW-0812">Transmembrane</keyword>
<accession>A0A6J7KR20</accession>
<feature type="transmembrane region" description="Helical" evidence="6">
    <location>
        <begin position="144"/>
        <end position="171"/>
    </location>
</feature>
<evidence type="ECO:0000256" key="6">
    <source>
        <dbReference type="SAM" id="Phobius"/>
    </source>
</evidence>
<dbReference type="Pfam" id="PF01810">
    <property type="entry name" value="LysE"/>
    <property type="match status" value="1"/>
</dbReference>
<evidence type="ECO:0000256" key="5">
    <source>
        <dbReference type="ARBA" id="ARBA00023136"/>
    </source>
</evidence>
<feature type="transmembrane region" description="Helical" evidence="6">
    <location>
        <begin position="44"/>
        <end position="66"/>
    </location>
</feature>
<dbReference type="PANTHER" id="PTHR30086">
    <property type="entry name" value="ARGININE EXPORTER PROTEIN ARGO"/>
    <property type="match status" value="1"/>
</dbReference>
<proteinExistence type="predicted"/>
<evidence type="ECO:0000313" key="7">
    <source>
        <dbReference type="EMBL" id="CAB4957353.1"/>
    </source>
</evidence>
<dbReference type="InterPro" id="IPR001123">
    <property type="entry name" value="LeuE-type"/>
</dbReference>
<protein>
    <submittedName>
        <fullName evidence="7">Unannotated protein</fullName>
    </submittedName>
</protein>
<evidence type="ECO:0000256" key="4">
    <source>
        <dbReference type="ARBA" id="ARBA00022989"/>
    </source>
</evidence>
<dbReference type="GO" id="GO:0015171">
    <property type="term" value="F:amino acid transmembrane transporter activity"/>
    <property type="evidence" value="ECO:0007669"/>
    <property type="project" value="TreeGrafter"/>
</dbReference>
<dbReference type="EMBL" id="CAFBNO010000038">
    <property type="protein sequence ID" value="CAB4957353.1"/>
    <property type="molecule type" value="Genomic_DNA"/>
</dbReference>
<comment type="subcellular location">
    <subcellularLocation>
        <location evidence="1">Cell membrane</location>
        <topology evidence="1">Multi-pass membrane protein</topology>
    </subcellularLocation>
</comment>
<evidence type="ECO:0000256" key="3">
    <source>
        <dbReference type="ARBA" id="ARBA00022692"/>
    </source>
</evidence>
<sequence length="203" mass="21137">MSSFFAYLAICLAIATGALSPGPSFVVVARTAMAHGRKQGMKVALGMGLAGLTYALIAELGIGAVVKSNPIIFLVFKIAGSLYLAFIGVSMLRHAKVFSSANAEGIEPSTGFFQGLRTQLSNPKTIIVYASIFAALMPRSPEPWLLVALPATIGLIEAGWYVVVATLFATSRASSAYAKAKAPIDRVAGTVIILLAVSLAFLG</sequence>
<name>A0A6J7KR20_9ZZZZ</name>
<evidence type="ECO:0000256" key="1">
    <source>
        <dbReference type="ARBA" id="ARBA00004651"/>
    </source>
</evidence>
<dbReference type="PANTHER" id="PTHR30086:SF19">
    <property type="entry name" value="THREONINE EFFLUX PROTEIN"/>
    <property type="match status" value="1"/>
</dbReference>